<keyword evidence="6" id="KW-0505">Motor protein</keyword>
<name>A2G8A7_TRIV3</name>
<keyword evidence="4 6" id="KW-0067">ATP-binding</keyword>
<evidence type="ECO:0000256" key="4">
    <source>
        <dbReference type="ARBA" id="ARBA00022840"/>
    </source>
</evidence>
<gene>
    <name evidence="10" type="ORF">TVAG_117650</name>
</gene>
<dbReference type="OMA" id="MPEREYL"/>
<dbReference type="PANTHER" id="PTHR47969:SF15">
    <property type="entry name" value="CHROMOSOME-ASSOCIATED KINESIN KIF4A-RELATED"/>
    <property type="match status" value="1"/>
</dbReference>
<evidence type="ECO:0000256" key="1">
    <source>
        <dbReference type="ARBA" id="ARBA00004496"/>
    </source>
</evidence>
<dbReference type="InterPro" id="IPR036961">
    <property type="entry name" value="Kinesin_motor_dom_sf"/>
</dbReference>
<evidence type="ECO:0000256" key="8">
    <source>
        <dbReference type="SAM" id="MobiDB-lite"/>
    </source>
</evidence>
<dbReference type="SUPFAM" id="SSF52540">
    <property type="entry name" value="P-loop containing nucleoside triphosphate hydrolases"/>
    <property type="match status" value="1"/>
</dbReference>
<comment type="subcellular location">
    <subcellularLocation>
        <location evidence="1">Cytoplasm</location>
    </subcellularLocation>
</comment>
<dbReference type="VEuPathDB" id="TrichDB:TVAG_117650"/>
<accession>A2G8A7</accession>
<evidence type="ECO:0000256" key="3">
    <source>
        <dbReference type="ARBA" id="ARBA00022741"/>
    </source>
</evidence>
<dbReference type="GO" id="GO:0005634">
    <property type="term" value="C:nucleus"/>
    <property type="evidence" value="ECO:0000318"/>
    <property type="project" value="GO_Central"/>
</dbReference>
<reference evidence="10" key="2">
    <citation type="journal article" date="2007" name="Science">
        <title>Draft genome sequence of the sexually transmitted pathogen Trichomonas vaginalis.</title>
        <authorList>
            <person name="Carlton J.M."/>
            <person name="Hirt R.P."/>
            <person name="Silva J.C."/>
            <person name="Delcher A.L."/>
            <person name="Schatz M."/>
            <person name="Zhao Q."/>
            <person name="Wortman J.R."/>
            <person name="Bidwell S.L."/>
            <person name="Alsmark U.C.M."/>
            <person name="Besteiro S."/>
            <person name="Sicheritz-Ponten T."/>
            <person name="Noel C.J."/>
            <person name="Dacks J.B."/>
            <person name="Foster P.G."/>
            <person name="Simillion C."/>
            <person name="Van de Peer Y."/>
            <person name="Miranda-Saavedra D."/>
            <person name="Barton G.J."/>
            <person name="Westrop G.D."/>
            <person name="Mueller S."/>
            <person name="Dessi D."/>
            <person name="Fiori P.L."/>
            <person name="Ren Q."/>
            <person name="Paulsen I."/>
            <person name="Zhang H."/>
            <person name="Bastida-Corcuera F.D."/>
            <person name="Simoes-Barbosa A."/>
            <person name="Brown M.T."/>
            <person name="Hayes R.D."/>
            <person name="Mukherjee M."/>
            <person name="Okumura C.Y."/>
            <person name="Schneider R."/>
            <person name="Smith A.J."/>
            <person name="Vanacova S."/>
            <person name="Villalvazo M."/>
            <person name="Haas B.J."/>
            <person name="Pertea M."/>
            <person name="Feldblyum T.V."/>
            <person name="Utterback T.R."/>
            <person name="Shu C.L."/>
            <person name="Osoegawa K."/>
            <person name="de Jong P.J."/>
            <person name="Hrdy I."/>
            <person name="Horvathova L."/>
            <person name="Zubacova Z."/>
            <person name="Dolezal P."/>
            <person name="Malik S.B."/>
            <person name="Logsdon J.M. Jr."/>
            <person name="Henze K."/>
            <person name="Gupta A."/>
            <person name="Wang C.C."/>
            <person name="Dunne R.L."/>
            <person name="Upcroft J.A."/>
            <person name="Upcroft P."/>
            <person name="White O."/>
            <person name="Salzberg S.L."/>
            <person name="Tang P."/>
            <person name="Chiu C.-H."/>
            <person name="Lee Y.-S."/>
            <person name="Embley T.M."/>
            <person name="Coombs G.H."/>
            <person name="Mottram J.C."/>
            <person name="Tachezy J."/>
            <person name="Fraser-Liggett C.M."/>
            <person name="Johnson P.J."/>
        </authorList>
    </citation>
    <scope>NUCLEOTIDE SEQUENCE [LARGE SCALE GENOMIC DNA]</scope>
    <source>
        <strain evidence="10">G3</strain>
    </source>
</reference>
<dbReference type="GO" id="GO:0016887">
    <property type="term" value="F:ATP hydrolysis activity"/>
    <property type="evidence" value="ECO:0000318"/>
    <property type="project" value="GO_Central"/>
</dbReference>
<dbReference type="GO" id="GO:0003777">
    <property type="term" value="F:microtubule motor activity"/>
    <property type="evidence" value="ECO:0000318"/>
    <property type="project" value="GO_Central"/>
</dbReference>
<dbReference type="GO" id="GO:0005737">
    <property type="term" value="C:cytoplasm"/>
    <property type="evidence" value="ECO:0000318"/>
    <property type="project" value="GO_Central"/>
</dbReference>
<evidence type="ECO:0000313" key="10">
    <source>
        <dbReference type="EMBL" id="EAX86606.1"/>
    </source>
</evidence>
<comment type="similarity">
    <text evidence="6">Belongs to the TRAFAC class myosin-kinesin ATPase superfamily. Kinesin family.</text>
</comment>
<dbReference type="KEGG" id="tva:4744257"/>
<evidence type="ECO:0000259" key="9">
    <source>
        <dbReference type="PROSITE" id="PS50067"/>
    </source>
</evidence>
<dbReference type="Gene3D" id="3.40.850.10">
    <property type="entry name" value="Kinesin motor domain"/>
    <property type="match status" value="1"/>
</dbReference>
<feature type="region of interest" description="Disordered" evidence="8">
    <location>
        <begin position="1"/>
        <end position="28"/>
    </location>
</feature>
<keyword evidence="2" id="KW-0963">Cytoplasm</keyword>
<evidence type="ECO:0000256" key="2">
    <source>
        <dbReference type="ARBA" id="ARBA00022490"/>
    </source>
</evidence>
<dbReference type="VEuPathDB" id="TrichDB:TVAGG3_0026960"/>
<keyword evidence="11" id="KW-1185">Reference proteome</keyword>
<dbReference type="GO" id="GO:0008017">
    <property type="term" value="F:microtubule binding"/>
    <property type="evidence" value="ECO:0000318"/>
    <property type="project" value="GO_Central"/>
</dbReference>
<dbReference type="InterPro" id="IPR027417">
    <property type="entry name" value="P-loop_NTPase"/>
</dbReference>
<dbReference type="GO" id="GO:0005874">
    <property type="term" value="C:microtubule"/>
    <property type="evidence" value="ECO:0000318"/>
    <property type="project" value="GO_Central"/>
</dbReference>
<feature type="coiled-coil region" evidence="7">
    <location>
        <begin position="476"/>
        <end position="510"/>
    </location>
</feature>
<organism evidence="10 11">
    <name type="scientific">Trichomonas vaginalis (strain ATCC PRA-98 / G3)</name>
    <dbReference type="NCBI Taxonomy" id="412133"/>
    <lineage>
        <taxon>Eukaryota</taxon>
        <taxon>Metamonada</taxon>
        <taxon>Parabasalia</taxon>
        <taxon>Trichomonadida</taxon>
        <taxon>Trichomonadidae</taxon>
        <taxon>Trichomonas</taxon>
    </lineage>
</organism>
<reference evidence="10" key="1">
    <citation type="submission" date="2006-10" db="EMBL/GenBank/DDBJ databases">
        <authorList>
            <person name="Amadeo P."/>
            <person name="Zhao Q."/>
            <person name="Wortman J."/>
            <person name="Fraser-Liggett C."/>
            <person name="Carlton J."/>
        </authorList>
    </citation>
    <scope>NUCLEOTIDE SEQUENCE</scope>
    <source>
        <strain evidence="10">G3</strain>
    </source>
</reference>
<dbReference type="GO" id="GO:0005524">
    <property type="term" value="F:ATP binding"/>
    <property type="evidence" value="ECO:0007669"/>
    <property type="project" value="UniProtKB-UniRule"/>
</dbReference>
<feature type="binding site" evidence="6">
    <location>
        <begin position="121"/>
        <end position="128"/>
    </location>
    <ligand>
        <name>ATP</name>
        <dbReference type="ChEBI" id="CHEBI:30616"/>
    </ligand>
</feature>
<dbReference type="InterPro" id="IPR027640">
    <property type="entry name" value="Kinesin-like_fam"/>
</dbReference>
<evidence type="ECO:0000256" key="6">
    <source>
        <dbReference type="PROSITE-ProRule" id="PRU00283"/>
    </source>
</evidence>
<evidence type="ECO:0000256" key="7">
    <source>
        <dbReference type="SAM" id="Coils"/>
    </source>
</evidence>
<dbReference type="EMBL" id="DS114611">
    <property type="protein sequence ID" value="EAX86606.1"/>
    <property type="molecule type" value="Genomic_DNA"/>
</dbReference>
<evidence type="ECO:0000313" key="11">
    <source>
        <dbReference type="Proteomes" id="UP000001542"/>
    </source>
</evidence>
<dbReference type="AlphaFoldDB" id="A2G8A7"/>
<proteinExistence type="inferred from homology"/>
<dbReference type="Proteomes" id="UP000001542">
    <property type="component" value="Unassembled WGS sequence"/>
</dbReference>
<sequence>MNPNHAVSTVKKSPKKENSKDQTPNNEMNLTQYEDDKIKVYLRVRPLINDESPMDLTLDDNTITIRPPNHKNSSYFCVDKSFKFRGILNSHANQEQVFDMVAKDLLDNFINGSDVHIFCYGSTNAGKTYTINGNEDDPGLLFRVLNQIVPPIIENERENAKLYASFNEIYNERIYDLLSDKKESLSIGFNVMGDTEIKGCIEIPIITVEDIQLVVQKGIEARHKGSTDFNLDSSRSHSIFRLKLATLLGYSWLSIVDLAGSERLSVMNSAVGSFKEACNINKGMLVLGKCIRCLKEQGKTTTKIPIPYRESKLTHIFKNLFEPMKRQAKAAIIINISPNVTQIEDTIFSLQFAAEASECSIRQVSRPQDISGTDDPNAQFLRESSTVLFFDNSPDILERRLRLEIGKTVEEALLQQKMQYEYLLQQMTQLSTYNPSKENLIREKPEIIKSYLSKLQAFLDQNKELEFQIQKMSLDGQKLQQSKDKIQTEYKDIEGEIEKLKSQLETMSDFL</sequence>
<dbReference type="InterPro" id="IPR001752">
    <property type="entry name" value="Kinesin_motor_dom"/>
</dbReference>
<protein>
    <submittedName>
        <fullName evidence="10">Kinesin motor domain containing protein</fullName>
    </submittedName>
</protein>
<keyword evidence="3 6" id="KW-0547">Nucleotide-binding</keyword>
<dbReference type="Pfam" id="PF00225">
    <property type="entry name" value="Kinesin"/>
    <property type="match status" value="1"/>
</dbReference>
<feature type="compositionally biased region" description="Polar residues" evidence="8">
    <location>
        <begin position="1"/>
        <end position="11"/>
    </location>
</feature>
<keyword evidence="5 7" id="KW-0175">Coiled coil</keyword>
<evidence type="ECO:0000256" key="5">
    <source>
        <dbReference type="ARBA" id="ARBA00023054"/>
    </source>
</evidence>
<dbReference type="GO" id="GO:0007018">
    <property type="term" value="P:microtubule-based movement"/>
    <property type="evidence" value="ECO:0000318"/>
    <property type="project" value="GO_Central"/>
</dbReference>
<dbReference type="PROSITE" id="PS50067">
    <property type="entry name" value="KINESIN_MOTOR_2"/>
    <property type="match status" value="1"/>
</dbReference>
<dbReference type="GO" id="GO:0005871">
    <property type="term" value="C:kinesin complex"/>
    <property type="evidence" value="ECO:0000318"/>
    <property type="project" value="GO_Central"/>
</dbReference>
<dbReference type="SMR" id="A2G8A7"/>
<dbReference type="STRING" id="5722.A2G8A7"/>
<dbReference type="RefSeq" id="XP_001299536.1">
    <property type="nucleotide sequence ID" value="XM_001299535.1"/>
</dbReference>
<dbReference type="OrthoDB" id="123929at2759"/>
<dbReference type="PANTHER" id="PTHR47969">
    <property type="entry name" value="CHROMOSOME-ASSOCIATED KINESIN KIF4A-RELATED"/>
    <property type="match status" value="1"/>
</dbReference>
<dbReference type="eggNOG" id="KOG0241">
    <property type="taxonomic scope" value="Eukaryota"/>
</dbReference>
<feature type="domain" description="Kinesin motor" evidence="9">
    <location>
        <begin position="37"/>
        <end position="359"/>
    </location>
</feature>
<dbReference type="InParanoid" id="A2G8A7"/>
<dbReference type="SMART" id="SM00129">
    <property type="entry name" value="KISc"/>
    <property type="match status" value="1"/>
</dbReference>
<dbReference type="PRINTS" id="PR00380">
    <property type="entry name" value="KINESINHEAVY"/>
</dbReference>